<evidence type="ECO:0000313" key="4">
    <source>
        <dbReference type="EMBL" id="MRX47180.1"/>
    </source>
</evidence>
<name>A0A7K0FPJ9_9SPHI</name>
<gene>
    <name evidence="4" type="ORF">GJJ64_08285</name>
</gene>
<organism evidence="4 5">
    <name type="scientific">Pedobacter puniceum</name>
    <dbReference type="NCBI Taxonomy" id="2666136"/>
    <lineage>
        <taxon>Bacteria</taxon>
        <taxon>Pseudomonadati</taxon>
        <taxon>Bacteroidota</taxon>
        <taxon>Sphingobacteriia</taxon>
        <taxon>Sphingobacteriales</taxon>
        <taxon>Sphingobacteriaceae</taxon>
        <taxon>Pedobacter</taxon>
    </lineage>
</organism>
<dbReference type="InterPro" id="IPR049492">
    <property type="entry name" value="BD-FAE-like_dom"/>
</dbReference>
<dbReference type="InterPro" id="IPR029058">
    <property type="entry name" value="AB_hydrolase_fold"/>
</dbReference>
<dbReference type="PANTHER" id="PTHR48081">
    <property type="entry name" value="AB HYDROLASE SUPERFAMILY PROTEIN C4A8.06C"/>
    <property type="match status" value="1"/>
</dbReference>
<dbReference type="RefSeq" id="WP_154287339.1">
    <property type="nucleotide sequence ID" value="NZ_WKJI01000002.1"/>
</dbReference>
<sequence>MKKSRSTTILKNSLVIAIIFFIKLYSIIAFAQSTSKVAYTPPANNLLETNSGFTIYQNLRYGPIPDSIDSSTSDRILDLYLPKSKADKISYPIFFFIHGGGFTGGDKNVKDICTKMVNKGFAVVSINYRLTLKYKKAPGSSCSANMAEGLPKNGQFHPLLQTAINNASQDAAMALTWVKENAIKYNLDINKLVVSGGSAGSMTALHLAYVSKQKIIPIKAVINLWGGLENASVIKKDAPPLLTYHGDKDDIINVAYAYAINDRMKGIKSNKSQLIILKDKGHALYKLIGEEKIDEIVSFIKNVM</sequence>
<dbReference type="SUPFAM" id="SSF53474">
    <property type="entry name" value="alpha/beta-Hydrolases"/>
    <property type="match status" value="1"/>
</dbReference>
<keyword evidence="5" id="KW-1185">Reference proteome</keyword>
<reference evidence="4 5" key="1">
    <citation type="submission" date="2019-11" db="EMBL/GenBank/DDBJ databases">
        <authorList>
            <person name="Cheng Q."/>
            <person name="Yang Z."/>
        </authorList>
    </citation>
    <scope>NUCLEOTIDE SEQUENCE [LARGE SCALE GENOMIC DNA]</scope>
    <source>
        <strain evidence="4 5">HX-22-1</strain>
    </source>
</reference>
<keyword evidence="2" id="KW-0812">Transmembrane</keyword>
<evidence type="ECO:0000256" key="2">
    <source>
        <dbReference type="SAM" id="Phobius"/>
    </source>
</evidence>
<keyword evidence="1 4" id="KW-0378">Hydrolase</keyword>
<keyword evidence="2" id="KW-0472">Membrane</keyword>
<feature type="transmembrane region" description="Helical" evidence="2">
    <location>
        <begin position="12"/>
        <end position="31"/>
    </location>
</feature>
<evidence type="ECO:0000256" key="1">
    <source>
        <dbReference type="ARBA" id="ARBA00022801"/>
    </source>
</evidence>
<dbReference type="GO" id="GO:0016787">
    <property type="term" value="F:hydrolase activity"/>
    <property type="evidence" value="ECO:0007669"/>
    <property type="project" value="UniProtKB-KW"/>
</dbReference>
<dbReference type="PANTHER" id="PTHR48081:SF33">
    <property type="entry name" value="KYNURENINE FORMAMIDASE"/>
    <property type="match status" value="1"/>
</dbReference>
<accession>A0A7K0FPJ9</accession>
<comment type="caution">
    <text evidence="4">The sequence shown here is derived from an EMBL/GenBank/DDBJ whole genome shotgun (WGS) entry which is preliminary data.</text>
</comment>
<keyword evidence="2" id="KW-1133">Transmembrane helix</keyword>
<dbReference type="Gene3D" id="3.40.50.1820">
    <property type="entry name" value="alpha/beta hydrolase"/>
    <property type="match status" value="1"/>
</dbReference>
<evidence type="ECO:0000313" key="5">
    <source>
        <dbReference type="Proteomes" id="UP000462931"/>
    </source>
</evidence>
<feature type="domain" description="BD-FAE-like" evidence="3">
    <location>
        <begin position="166"/>
        <end position="214"/>
    </location>
</feature>
<dbReference type="Pfam" id="PF20434">
    <property type="entry name" value="BD-FAE"/>
    <property type="match status" value="2"/>
</dbReference>
<protein>
    <submittedName>
        <fullName evidence="4">Alpha/beta hydrolase fold domain-containing protein</fullName>
    </submittedName>
</protein>
<feature type="domain" description="BD-FAE-like" evidence="3">
    <location>
        <begin position="77"/>
        <end position="133"/>
    </location>
</feature>
<dbReference type="Proteomes" id="UP000462931">
    <property type="component" value="Unassembled WGS sequence"/>
</dbReference>
<dbReference type="AlphaFoldDB" id="A0A7K0FPJ9"/>
<evidence type="ECO:0000259" key="3">
    <source>
        <dbReference type="Pfam" id="PF20434"/>
    </source>
</evidence>
<dbReference type="EMBL" id="WKJI01000002">
    <property type="protein sequence ID" value="MRX47180.1"/>
    <property type="molecule type" value="Genomic_DNA"/>
</dbReference>
<dbReference type="InterPro" id="IPR050300">
    <property type="entry name" value="GDXG_lipolytic_enzyme"/>
</dbReference>
<proteinExistence type="predicted"/>